<evidence type="ECO:0000256" key="2">
    <source>
        <dbReference type="ARBA" id="ARBA00022598"/>
    </source>
</evidence>
<dbReference type="EMBL" id="MFBS01000018">
    <property type="protein sequence ID" value="OGE09623.1"/>
    <property type="molecule type" value="Genomic_DNA"/>
</dbReference>
<dbReference type="InterPro" id="IPR001412">
    <property type="entry name" value="aa-tRNA-synth_I_CS"/>
</dbReference>
<evidence type="ECO:0000256" key="5">
    <source>
        <dbReference type="ARBA" id="ARBA00022917"/>
    </source>
</evidence>
<organism evidence="10 11">
    <name type="scientific">Candidatus Curtissbacteria bacterium RIFCSPLOWO2_01_FULL_42_26</name>
    <dbReference type="NCBI Taxonomy" id="1797729"/>
    <lineage>
        <taxon>Bacteria</taxon>
        <taxon>Candidatus Curtissiibacteriota</taxon>
    </lineage>
</organism>
<dbReference type="PANTHER" id="PTHR43311">
    <property type="entry name" value="GLUTAMATE--TRNA LIGASE"/>
    <property type="match status" value="1"/>
</dbReference>
<proteinExistence type="inferred from homology"/>
<comment type="function">
    <text evidence="7">Catalyzes the attachment of glutamate to tRNA(Glu) in a two-step reaction: glutamate is first activated by ATP to form Glu-AMP and then transferred to the acceptor end of tRNA(Glu).</text>
</comment>
<dbReference type="Pfam" id="PF19269">
    <property type="entry name" value="Anticodon_2"/>
    <property type="match status" value="1"/>
</dbReference>
<dbReference type="SUPFAM" id="SSF48163">
    <property type="entry name" value="An anticodon-binding domain of class I aminoacyl-tRNA synthetases"/>
    <property type="match status" value="1"/>
</dbReference>
<dbReference type="GO" id="GO:0005524">
    <property type="term" value="F:ATP binding"/>
    <property type="evidence" value="ECO:0007669"/>
    <property type="project" value="UniProtKB-UniRule"/>
</dbReference>
<feature type="short sequence motif" description="'HIGH' region" evidence="7">
    <location>
        <begin position="10"/>
        <end position="20"/>
    </location>
</feature>
<evidence type="ECO:0000256" key="3">
    <source>
        <dbReference type="ARBA" id="ARBA00022741"/>
    </source>
</evidence>
<evidence type="ECO:0000313" key="10">
    <source>
        <dbReference type="EMBL" id="OGE09623.1"/>
    </source>
</evidence>
<feature type="binding site" evidence="7">
    <location>
        <position position="203"/>
    </location>
    <ligand>
        <name>ATP</name>
        <dbReference type="ChEBI" id="CHEBI:30616"/>
    </ligand>
</feature>
<gene>
    <name evidence="7" type="primary">gltX</name>
    <name evidence="10" type="ORF">A3A60_01700</name>
</gene>
<comment type="similarity">
    <text evidence="1 7">Belongs to the class-I aminoacyl-tRNA synthetase family. Glutamate--tRNA ligase type 1 subfamily.</text>
</comment>
<dbReference type="InterPro" id="IPR020751">
    <property type="entry name" value="aa-tRNA-synth_I_codon-bd_sub2"/>
</dbReference>
<keyword evidence="2 7" id="KW-0436">Ligase</keyword>
<dbReference type="NCBIfam" id="TIGR00464">
    <property type="entry name" value="gltX_bact"/>
    <property type="match status" value="1"/>
</dbReference>
<dbReference type="Pfam" id="PF00749">
    <property type="entry name" value="tRNA-synt_1c"/>
    <property type="match status" value="2"/>
</dbReference>
<comment type="caution">
    <text evidence="7">Lacks conserved residue(s) required for the propagation of feature annotation.</text>
</comment>
<dbReference type="GO" id="GO:0000049">
    <property type="term" value="F:tRNA binding"/>
    <property type="evidence" value="ECO:0007669"/>
    <property type="project" value="InterPro"/>
</dbReference>
<dbReference type="PROSITE" id="PS00178">
    <property type="entry name" value="AA_TRNA_LIGASE_I"/>
    <property type="match status" value="1"/>
</dbReference>
<dbReference type="Gene3D" id="1.10.10.350">
    <property type="match status" value="1"/>
</dbReference>
<accession>A0A1F5HZU6</accession>
<comment type="caution">
    <text evidence="10">The sequence shown here is derived from an EMBL/GenBank/DDBJ whole genome shotgun (WGS) entry which is preliminary data.</text>
</comment>
<dbReference type="PANTHER" id="PTHR43311:SF2">
    <property type="entry name" value="GLUTAMATE--TRNA LIGASE, MITOCHONDRIAL-RELATED"/>
    <property type="match status" value="1"/>
</dbReference>
<dbReference type="GO" id="GO:0005737">
    <property type="term" value="C:cytoplasm"/>
    <property type="evidence" value="ECO:0007669"/>
    <property type="project" value="UniProtKB-SubCell"/>
</dbReference>
<dbReference type="InterPro" id="IPR033910">
    <property type="entry name" value="GluRS_core"/>
</dbReference>
<dbReference type="CDD" id="cd00808">
    <property type="entry name" value="GluRS_core"/>
    <property type="match status" value="1"/>
</dbReference>
<reference evidence="10 11" key="1">
    <citation type="journal article" date="2016" name="Nat. Commun.">
        <title>Thousands of microbial genomes shed light on interconnected biogeochemical processes in an aquifer system.</title>
        <authorList>
            <person name="Anantharaman K."/>
            <person name="Brown C.T."/>
            <person name="Hug L.A."/>
            <person name="Sharon I."/>
            <person name="Castelle C.J."/>
            <person name="Probst A.J."/>
            <person name="Thomas B.C."/>
            <person name="Singh A."/>
            <person name="Wilkins M.J."/>
            <person name="Karaoz U."/>
            <person name="Brodie E.L."/>
            <person name="Williams K.H."/>
            <person name="Hubbard S.S."/>
            <person name="Banfield J.F."/>
        </authorList>
    </citation>
    <scope>NUCLEOTIDE SEQUENCE [LARGE SCALE GENOMIC DNA]</scope>
</reference>
<dbReference type="GO" id="GO:0006424">
    <property type="term" value="P:glutamyl-tRNA aminoacylation"/>
    <property type="evidence" value="ECO:0007669"/>
    <property type="project" value="UniProtKB-UniRule"/>
</dbReference>
<keyword evidence="6 7" id="KW-0030">Aminoacyl-tRNA synthetase</keyword>
<dbReference type="HAMAP" id="MF_00022">
    <property type="entry name" value="Glu_tRNA_synth_type1"/>
    <property type="match status" value="1"/>
</dbReference>
<dbReference type="STRING" id="1797729.A3A60_01700"/>
<feature type="domain" description="Glutamyl/glutaminyl-tRNA synthetase class Ib catalytic" evidence="8">
    <location>
        <begin position="104"/>
        <end position="269"/>
    </location>
</feature>
<evidence type="ECO:0000256" key="4">
    <source>
        <dbReference type="ARBA" id="ARBA00022840"/>
    </source>
</evidence>
<keyword evidence="3 7" id="KW-0547">Nucleotide-binding</keyword>
<keyword evidence="7" id="KW-0963">Cytoplasm</keyword>
<dbReference type="InterPro" id="IPR004527">
    <property type="entry name" value="Glu-tRNA-ligase_bac/mito"/>
</dbReference>
<dbReference type="GO" id="GO:0004818">
    <property type="term" value="F:glutamate-tRNA ligase activity"/>
    <property type="evidence" value="ECO:0007669"/>
    <property type="project" value="UniProtKB-UniRule"/>
</dbReference>
<dbReference type="InterPro" id="IPR020058">
    <property type="entry name" value="Glu/Gln-tRNA-synth_Ib_cat-dom"/>
</dbReference>
<sequence length="416" mass="48184">MSKVCTRYAPSPTGIPHIGNIRTALFSYLLAKNQNGKFILRIEDTDQKRSTHEHIAKIEQSLKSLSLDWDEKYLQSERLDIYNKHLKVLIKKEAVYKDQGAWYFKIQTKDNRIGWQDLVHDNVSFPVKVIEDFVAVKSDGFPTYHFASVVDDHLMNVTHVMRGDEWISSTPKHVLLYRAFGWHPPQFVHLPPILGQNHKKLSKREGAKSVVEYLEEGYLPEALINFLALLGWSPKGNQEIFSLDELTRGFSLDRINKNSPIFSIEKLNWMNGKWIRRLNKEEYQNVINKYYPDYDPKITSVASGITQDRVTSLGDYSKIADFFYNQPQTIPTVPLSKEPIVDLLDRFKSIKKWDTQTIKDIIDESSKVQKVDRVELITSVRNIVSGKTVTPPLYESLEILGKEETVRRLNAYLQKK</sequence>
<comment type="catalytic activity">
    <reaction evidence="7">
        <text>tRNA(Glu) + L-glutamate + ATP = L-glutamyl-tRNA(Glu) + AMP + diphosphate</text>
        <dbReference type="Rhea" id="RHEA:23540"/>
        <dbReference type="Rhea" id="RHEA-COMP:9663"/>
        <dbReference type="Rhea" id="RHEA-COMP:9680"/>
        <dbReference type="ChEBI" id="CHEBI:29985"/>
        <dbReference type="ChEBI" id="CHEBI:30616"/>
        <dbReference type="ChEBI" id="CHEBI:33019"/>
        <dbReference type="ChEBI" id="CHEBI:78442"/>
        <dbReference type="ChEBI" id="CHEBI:78520"/>
        <dbReference type="ChEBI" id="CHEBI:456215"/>
        <dbReference type="EC" id="6.1.1.17"/>
    </reaction>
</comment>
<dbReference type="PRINTS" id="PR00987">
    <property type="entry name" value="TRNASYNTHGLU"/>
</dbReference>
<evidence type="ECO:0000313" key="11">
    <source>
        <dbReference type="Proteomes" id="UP000179227"/>
    </source>
</evidence>
<dbReference type="InterPro" id="IPR008925">
    <property type="entry name" value="aa_tRNA-synth_I_cd-bd_sf"/>
</dbReference>
<comment type="subunit">
    <text evidence="7">Monomer.</text>
</comment>
<evidence type="ECO:0000256" key="1">
    <source>
        <dbReference type="ARBA" id="ARBA00007894"/>
    </source>
</evidence>
<evidence type="ECO:0000259" key="9">
    <source>
        <dbReference type="Pfam" id="PF19269"/>
    </source>
</evidence>
<comment type="subcellular location">
    <subcellularLocation>
        <location evidence="7">Cytoplasm</location>
    </subcellularLocation>
</comment>
<dbReference type="InterPro" id="IPR049940">
    <property type="entry name" value="GluQ/Sye"/>
</dbReference>
<protein>
    <recommendedName>
        <fullName evidence="7">Glutamate--tRNA ligase</fullName>
        <ecNumber evidence="7">6.1.1.17</ecNumber>
    </recommendedName>
    <alternativeName>
        <fullName evidence="7">Glutamyl-tRNA synthetase</fullName>
        <shortName evidence="7">GluRS</shortName>
    </alternativeName>
</protein>
<name>A0A1F5HZU6_9BACT</name>
<dbReference type="Proteomes" id="UP000179227">
    <property type="component" value="Unassembled WGS sequence"/>
</dbReference>
<dbReference type="InterPro" id="IPR045462">
    <property type="entry name" value="aa-tRNA-synth_I_cd-bd"/>
</dbReference>
<feature type="short sequence motif" description="'KMSKS' region" evidence="7">
    <location>
        <begin position="200"/>
        <end position="204"/>
    </location>
</feature>
<keyword evidence="5 7" id="KW-0648">Protein biosynthesis</keyword>
<dbReference type="AlphaFoldDB" id="A0A1F5HZU6"/>
<dbReference type="InterPro" id="IPR000924">
    <property type="entry name" value="Glu/Gln-tRNA-synth"/>
</dbReference>
<dbReference type="Gene3D" id="3.40.50.620">
    <property type="entry name" value="HUPs"/>
    <property type="match status" value="2"/>
</dbReference>
<evidence type="ECO:0000259" key="8">
    <source>
        <dbReference type="Pfam" id="PF00749"/>
    </source>
</evidence>
<evidence type="ECO:0000256" key="7">
    <source>
        <dbReference type="HAMAP-Rule" id="MF_00022"/>
    </source>
</evidence>
<dbReference type="EC" id="6.1.1.17" evidence="7"/>
<dbReference type="InterPro" id="IPR014729">
    <property type="entry name" value="Rossmann-like_a/b/a_fold"/>
</dbReference>
<dbReference type="GO" id="GO:0008270">
    <property type="term" value="F:zinc ion binding"/>
    <property type="evidence" value="ECO:0007669"/>
    <property type="project" value="InterPro"/>
</dbReference>
<feature type="domain" description="Glutamyl/glutaminyl-tRNA synthetase class Ib catalytic" evidence="8">
    <location>
        <begin position="3"/>
        <end position="99"/>
    </location>
</feature>
<keyword evidence="4 7" id="KW-0067">ATP-binding</keyword>
<feature type="domain" description="Aminoacyl-tRNA synthetase class I anticodon-binding" evidence="9">
    <location>
        <begin position="298"/>
        <end position="412"/>
    </location>
</feature>
<evidence type="ECO:0000256" key="6">
    <source>
        <dbReference type="ARBA" id="ARBA00023146"/>
    </source>
</evidence>
<dbReference type="SUPFAM" id="SSF52374">
    <property type="entry name" value="Nucleotidylyl transferase"/>
    <property type="match status" value="1"/>
</dbReference>